<protein>
    <submittedName>
        <fullName evidence="2">2961_t:CDS:1</fullName>
    </submittedName>
</protein>
<gene>
    <name evidence="2" type="ORF">FMOSSE_LOCUS11219</name>
</gene>
<accession>A0A9N9DLY1</accession>
<evidence type="ECO:0000313" key="2">
    <source>
        <dbReference type="EMBL" id="CAG8645699.1"/>
    </source>
</evidence>
<evidence type="ECO:0000256" key="1">
    <source>
        <dbReference type="SAM" id="MobiDB-lite"/>
    </source>
</evidence>
<keyword evidence="3" id="KW-1185">Reference proteome</keyword>
<proteinExistence type="predicted"/>
<feature type="region of interest" description="Disordered" evidence="1">
    <location>
        <begin position="23"/>
        <end position="43"/>
    </location>
</feature>
<comment type="caution">
    <text evidence="2">The sequence shown here is derived from an EMBL/GenBank/DDBJ whole genome shotgun (WGS) entry which is preliminary data.</text>
</comment>
<name>A0A9N9DLY1_FUNMO</name>
<evidence type="ECO:0000313" key="3">
    <source>
        <dbReference type="Proteomes" id="UP000789375"/>
    </source>
</evidence>
<organism evidence="2 3">
    <name type="scientific">Funneliformis mosseae</name>
    <name type="common">Endomycorrhizal fungus</name>
    <name type="synonym">Glomus mosseae</name>
    <dbReference type="NCBI Taxonomy" id="27381"/>
    <lineage>
        <taxon>Eukaryota</taxon>
        <taxon>Fungi</taxon>
        <taxon>Fungi incertae sedis</taxon>
        <taxon>Mucoromycota</taxon>
        <taxon>Glomeromycotina</taxon>
        <taxon>Glomeromycetes</taxon>
        <taxon>Glomerales</taxon>
        <taxon>Glomeraceae</taxon>
        <taxon>Funneliformis</taxon>
    </lineage>
</organism>
<sequence>MKQNIIQVDKIEVADTICNDNTIQEPTVVKEDSDEGLDEGVNI</sequence>
<feature type="compositionally biased region" description="Acidic residues" evidence="1">
    <location>
        <begin position="32"/>
        <end position="43"/>
    </location>
</feature>
<dbReference type="EMBL" id="CAJVPP010004207">
    <property type="protein sequence ID" value="CAG8645699.1"/>
    <property type="molecule type" value="Genomic_DNA"/>
</dbReference>
<dbReference type="AlphaFoldDB" id="A0A9N9DLY1"/>
<reference evidence="2" key="1">
    <citation type="submission" date="2021-06" db="EMBL/GenBank/DDBJ databases">
        <authorList>
            <person name="Kallberg Y."/>
            <person name="Tangrot J."/>
            <person name="Rosling A."/>
        </authorList>
    </citation>
    <scope>NUCLEOTIDE SEQUENCE</scope>
    <source>
        <strain evidence="2">87-6 pot B 2015</strain>
    </source>
</reference>
<dbReference type="Proteomes" id="UP000789375">
    <property type="component" value="Unassembled WGS sequence"/>
</dbReference>